<dbReference type="EMBL" id="JARQWQ010000214">
    <property type="protein sequence ID" value="KAK2547110.1"/>
    <property type="molecule type" value="Genomic_DNA"/>
</dbReference>
<keyword evidence="2" id="KW-1185">Reference proteome</keyword>
<dbReference type="InterPro" id="IPR008042">
    <property type="entry name" value="Retrotrans_Pao"/>
</dbReference>
<dbReference type="Pfam" id="PF05380">
    <property type="entry name" value="Peptidase_A17"/>
    <property type="match status" value="1"/>
</dbReference>
<comment type="caution">
    <text evidence="1">The sequence shown here is derived from an EMBL/GenBank/DDBJ whole genome shotgun (WGS) entry which is preliminary data.</text>
</comment>
<gene>
    <name evidence="1" type="ORF">P5673_033128</name>
</gene>
<protein>
    <submittedName>
        <fullName evidence="1">Uncharacterized protein</fullName>
    </submittedName>
</protein>
<dbReference type="PANTHER" id="PTHR47331">
    <property type="entry name" value="PHD-TYPE DOMAIN-CONTAINING PROTEIN"/>
    <property type="match status" value="1"/>
</dbReference>
<evidence type="ECO:0000313" key="2">
    <source>
        <dbReference type="Proteomes" id="UP001249851"/>
    </source>
</evidence>
<reference evidence="1" key="1">
    <citation type="journal article" date="2023" name="G3 (Bethesda)">
        <title>Whole genome assembly and annotation of the endangered Caribbean coral Acropora cervicornis.</title>
        <authorList>
            <person name="Selwyn J.D."/>
            <person name="Vollmer S.V."/>
        </authorList>
    </citation>
    <scope>NUCLEOTIDE SEQUENCE</scope>
    <source>
        <strain evidence="1">K2</strain>
    </source>
</reference>
<evidence type="ECO:0000313" key="1">
    <source>
        <dbReference type="EMBL" id="KAK2547110.1"/>
    </source>
</evidence>
<dbReference type="Proteomes" id="UP001249851">
    <property type="component" value="Unassembled WGS sequence"/>
</dbReference>
<name>A0AAD9PQG0_ACRCE</name>
<dbReference type="CDD" id="cd01644">
    <property type="entry name" value="RT_pepA17"/>
    <property type="match status" value="1"/>
</dbReference>
<dbReference type="AlphaFoldDB" id="A0AAD9PQG0"/>
<proteinExistence type="predicted"/>
<reference evidence="1" key="2">
    <citation type="journal article" date="2023" name="Science">
        <title>Genomic signatures of disease resistance in endangered staghorn corals.</title>
        <authorList>
            <person name="Vollmer S.V."/>
            <person name="Selwyn J.D."/>
            <person name="Despard B.A."/>
            <person name="Roesel C.L."/>
        </authorList>
    </citation>
    <scope>NUCLEOTIDE SEQUENCE</scope>
    <source>
        <strain evidence="1">K2</strain>
    </source>
</reference>
<accession>A0AAD9PQG0</accession>
<organism evidence="1 2">
    <name type="scientific">Acropora cervicornis</name>
    <name type="common">Staghorn coral</name>
    <dbReference type="NCBI Taxonomy" id="6130"/>
    <lineage>
        <taxon>Eukaryota</taxon>
        <taxon>Metazoa</taxon>
        <taxon>Cnidaria</taxon>
        <taxon>Anthozoa</taxon>
        <taxon>Hexacorallia</taxon>
        <taxon>Scleractinia</taxon>
        <taxon>Astrocoeniina</taxon>
        <taxon>Acroporidae</taxon>
        <taxon>Acropora</taxon>
    </lineage>
</organism>
<sequence>MVNFYPIAPFYGELSPHLTTVNNADMEEGGKVNFKIAPVDNQKDHVLNVNSAWAVKDLTTPLKHTKLSRSVERCPHLRQVSFPEVERKKISILLGTNIQEVFIALDVRRGKPNDPIAIKSYLGWSILGGASDVQSRSQELINLVTAQDVSLGKQLEEFWKVEPYGNTRPESKPLSVEDRRALKLIENSICLRDGHYQMAEARLQYLKRRFHRDPELEVKYRAVIEDCVVKGYARRLSKEEAAAVSNITWYIPHHAVTNPNKPGKVRVVFDPAAKYNGTSLNDQLLQEPCLTNDLIGVLIRFREEEVVFSADVEGMFYQTNVTPSDTDALRFLCMKEVLYEVRCLKSTEDMILALAGQFKQLSHEFLWWPGSIEDRPEDYKMLVHIFRAKSSPCCANKALNKTAQDNEDNYLQEVVQTVRRNFYVDDVFKSVPRTQQAVRLTSDLTKLLKEGGFRLTKFASNSREVLQSIPPDLRANPLLDLNLDQLPLERALGVYWDAQSDTFKFQAVQAGKPSTKHGVLSVVSSVFDPLGFLSPFVFSAKILLQDLWRDKIPWDQEITEPYLSQWQRWMEELPHVITINIPRCYKSQFSINPSTIQLHNFPDASRCGYAAVSYLRFVDERGVTQCSFVMGKTRNAPIREWTIPRLELQAAVLATRLSKMIVNELDLQVDQIFFWSDSMTSLQYIKNETRRF</sequence>